<dbReference type="Proteomes" id="UP000638560">
    <property type="component" value="Unassembled WGS sequence"/>
</dbReference>
<dbReference type="PANTHER" id="PTHR47691:SF3">
    <property type="entry name" value="HTH-TYPE TRANSCRIPTIONAL REGULATOR RV0890C-RELATED"/>
    <property type="match status" value="1"/>
</dbReference>
<dbReference type="InterPro" id="IPR019734">
    <property type="entry name" value="TPR_rpt"/>
</dbReference>
<dbReference type="Gene3D" id="1.25.40.10">
    <property type="entry name" value="Tetratricopeptide repeat domain"/>
    <property type="match status" value="2"/>
</dbReference>
<dbReference type="PROSITE" id="PS50005">
    <property type="entry name" value="TPR"/>
    <property type="match status" value="1"/>
</dbReference>
<protein>
    <submittedName>
        <fullName evidence="3">Tetratricopeptide repeat protein</fullName>
    </submittedName>
</protein>
<reference evidence="3 4" key="1">
    <citation type="submission" date="2020-11" db="EMBL/GenBank/DDBJ databases">
        <title>A novel isolate from a Black sea contaminated sediment with potential to produce alkanes: Plantactinospora alkalitolerans sp. nov.</title>
        <authorList>
            <person name="Carro L."/>
            <person name="Veyisoglu A."/>
            <person name="Guven K."/>
            <person name="Schumann P."/>
            <person name="Klenk H.-P."/>
            <person name="Sahin N."/>
        </authorList>
    </citation>
    <scope>NUCLEOTIDE SEQUENCE [LARGE SCALE GENOMIC DNA]</scope>
    <source>
        <strain evidence="3 4">S1510</strain>
    </source>
</reference>
<comment type="caution">
    <text evidence="3">The sequence shown here is derived from an EMBL/GenBank/DDBJ whole genome shotgun (WGS) entry which is preliminary data.</text>
</comment>
<evidence type="ECO:0000313" key="4">
    <source>
        <dbReference type="Proteomes" id="UP000638560"/>
    </source>
</evidence>
<dbReference type="SMART" id="SM00028">
    <property type="entry name" value="TPR"/>
    <property type="match status" value="8"/>
</dbReference>
<feature type="domain" description="HTH cro/C1-type" evidence="2">
    <location>
        <begin position="17"/>
        <end position="73"/>
    </location>
</feature>
<dbReference type="PRINTS" id="PR00364">
    <property type="entry name" value="DISEASERSIST"/>
</dbReference>
<proteinExistence type="predicted"/>
<dbReference type="Pfam" id="PF01381">
    <property type="entry name" value="HTH_3"/>
    <property type="match status" value="1"/>
</dbReference>
<dbReference type="SUPFAM" id="SSF47413">
    <property type="entry name" value="lambda repressor-like DNA-binding domains"/>
    <property type="match status" value="1"/>
</dbReference>
<dbReference type="InterPro" id="IPR010982">
    <property type="entry name" value="Lambda_DNA-bd_dom_sf"/>
</dbReference>
<dbReference type="SUPFAM" id="SSF48452">
    <property type="entry name" value="TPR-like"/>
    <property type="match status" value="3"/>
</dbReference>
<dbReference type="PANTHER" id="PTHR47691">
    <property type="entry name" value="REGULATOR-RELATED"/>
    <property type="match status" value="1"/>
</dbReference>
<dbReference type="EMBL" id="JADPUN010000205">
    <property type="protein sequence ID" value="MBF9131677.1"/>
    <property type="molecule type" value="Genomic_DNA"/>
</dbReference>
<accession>A0ABS0GZQ2</accession>
<name>A0ABS0GZQ2_9ACTN</name>
<keyword evidence="1" id="KW-0802">TPR repeat</keyword>
<dbReference type="CDD" id="cd00093">
    <property type="entry name" value="HTH_XRE"/>
    <property type="match status" value="1"/>
</dbReference>
<evidence type="ECO:0000259" key="2">
    <source>
        <dbReference type="PROSITE" id="PS50943"/>
    </source>
</evidence>
<dbReference type="RefSeq" id="WP_196203215.1">
    <property type="nucleotide sequence ID" value="NZ_JADPUN010000205.1"/>
</dbReference>
<dbReference type="SMART" id="SM00530">
    <property type="entry name" value="HTH_XRE"/>
    <property type="match status" value="1"/>
</dbReference>
<dbReference type="Pfam" id="PF13424">
    <property type="entry name" value="TPR_12"/>
    <property type="match status" value="1"/>
</dbReference>
<dbReference type="InterPro" id="IPR011990">
    <property type="entry name" value="TPR-like_helical_dom_sf"/>
</dbReference>
<feature type="repeat" description="TPR" evidence="1">
    <location>
        <begin position="683"/>
        <end position="716"/>
    </location>
</feature>
<dbReference type="PROSITE" id="PS50943">
    <property type="entry name" value="HTH_CROC1"/>
    <property type="match status" value="1"/>
</dbReference>
<gene>
    <name evidence="3" type="ORF">I0C86_22305</name>
</gene>
<dbReference type="SUPFAM" id="SSF52540">
    <property type="entry name" value="P-loop containing nucleoside triphosphate hydrolases"/>
    <property type="match status" value="1"/>
</dbReference>
<dbReference type="Gene3D" id="3.40.50.300">
    <property type="entry name" value="P-loop containing nucleotide triphosphate hydrolases"/>
    <property type="match status" value="1"/>
</dbReference>
<dbReference type="InterPro" id="IPR001387">
    <property type="entry name" value="Cro/C1-type_HTH"/>
</dbReference>
<evidence type="ECO:0000256" key="1">
    <source>
        <dbReference type="PROSITE-ProRule" id="PRU00339"/>
    </source>
</evidence>
<evidence type="ECO:0000313" key="3">
    <source>
        <dbReference type="EMBL" id="MBF9131677.1"/>
    </source>
</evidence>
<dbReference type="Gene3D" id="1.10.260.40">
    <property type="entry name" value="lambda repressor-like DNA-binding domains"/>
    <property type="match status" value="1"/>
</dbReference>
<dbReference type="InterPro" id="IPR027417">
    <property type="entry name" value="P-loop_NTPase"/>
</dbReference>
<keyword evidence="4" id="KW-1185">Reference proteome</keyword>
<sequence length="937" mass="99609">MDQDERQVAAAEFGRWVKARRTELMLSQEQLAARARVSIRTVRNLEAGRSGTPRLETRRLVVAALGADEHEESRAAPAPVASRAAASSAVAVVPAQLPVDTAGFVGRSDELRRLDALLEASTATLPGQDGVDTAPANPVTLLTVAGTAGVGKTALAVRWAHRVRHRFPDGQLFVDLRGFAPGTGPVRPLDALSQFLRALGVRPEEVPTDIETAAAMYRSMLADRRVLVLLDNGCDPDQVRPLLPGGANNLVLVTSRDHLSGLIAREGATRLTMGLLQPDEARALLGRILGDARVSAEPEATAELARLCAFLPMALRIAAANLHGQPYQTVAGYAATLRPDRLSELAVHGEVQSAVRAAIDQSYFALPESARQLFRRLGLMPCPDVNIESAAAIGDVTSAEAAVTLGLLARVHLLEQRGPRRFGYHDLLCLYARERAHAEEEEPARQAVVTRFYDYYLEMVDSAANVLHPQLMRLAPLPGGPAASDVPRFDDPGQASGWLDAEHANLLAAITHAAVHGPRPAAWRLADGIRGHLMFRMDTVDWMSTAGAGLAAARADDDLPGQAAAHLSLATLYSRLGDQERAASEYSLTITLARRAGWLDGAMAAHGSLGNVYLRLGQAAEAAVNFADVLTHARRTGRAPIEATARSNLGVAWLELGRLAASADEAEKALAASRLVSARSIEANTLANLGQACHALGRFDRARECFEGALALHRQLGDQDSEGWTLCGLAALHCDTGDHAGALRLAEDALDMTRGDSHNRYRVDALNTLGTILERLGRHRPAVDHHRQARDLAGRSGYRYAMTVALLGEGAALRQLDEPTSALDAVTAALDIAASSGYRVLEGSARSLRAELHLDAGEPGPAATAAELAVAVQRETGYRLGEGCALVVLGRALTGAGDVVAGRAHWHAALALLRDIGAAEARTVRALLSRSETLPAG</sequence>
<organism evidence="3 4">
    <name type="scientific">Plantactinospora alkalitolerans</name>
    <dbReference type="NCBI Taxonomy" id="2789879"/>
    <lineage>
        <taxon>Bacteria</taxon>
        <taxon>Bacillati</taxon>
        <taxon>Actinomycetota</taxon>
        <taxon>Actinomycetes</taxon>
        <taxon>Micromonosporales</taxon>
        <taxon>Micromonosporaceae</taxon>
        <taxon>Plantactinospora</taxon>
    </lineage>
</organism>